<organism evidence="1">
    <name type="scientific">marine metagenome</name>
    <dbReference type="NCBI Taxonomy" id="408172"/>
    <lineage>
        <taxon>unclassified sequences</taxon>
        <taxon>metagenomes</taxon>
        <taxon>ecological metagenomes</taxon>
    </lineage>
</organism>
<sequence length="41" mass="4420">LVVGWVTASLGDVYTGSLEDRLSSSLDDDMEPPVVSKVVPW</sequence>
<reference evidence="1" key="1">
    <citation type="submission" date="2018-05" db="EMBL/GenBank/DDBJ databases">
        <authorList>
            <person name="Lanie J.A."/>
            <person name="Ng W.-L."/>
            <person name="Kazmierczak K.M."/>
            <person name="Andrzejewski T.M."/>
            <person name="Davidsen T.M."/>
            <person name="Wayne K.J."/>
            <person name="Tettelin H."/>
            <person name="Glass J.I."/>
            <person name="Rusch D."/>
            <person name="Podicherti R."/>
            <person name="Tsui H.-C.T."/>
            <person name="Winkler M.E."/>
        </authorList>
    </citation>
    <scope>NUCLEOTIDE SEQUENCE</scope>
</reference>
<dbReference type="AlphaFoldDB" id="A0A382IGJ0"/>
<evidence type="ECO:0000313" key="1">
    <source>
        <dbReference type="EMBL" id="SVB98347.1"/>
    </source>
</evidence>
<accession>A0A382IGJ0</accession>
<dbReference type="EMBL" id="UINC01067046">
    <property type="protein sequence ID" value="SVB98347.1"/>
    <property type="molecule type" value="Genomic_DNA"/>
</dbReference>
<name>A0A382IGJ0_9ZZZZ</name>
<proteinExistence type="predicted"/>
<gene>
    <name evidence="1" type="ORF">METZ01_LOCUS251201</name>
</gene>
<protein>
    <submittedName>
        <fullName evidence="1">Uncharacterized protein</fullName>
    </submittedName>
</protein>
<feature type="non-terminal residue" evidence="1">
    <location>
        <position position="1"/>
    </location>
</feature>